<evidence type="ECO:0000259" key="2">
    <source>
        <dbReference type="Pfam" id="PF10137"/>
    </source>
</evidence>
<feature type="region of interest" description="Disordered" evidence="1">
    <location>
        <begin position="62"/>
        <end position="102"/>
    </location>
</feature>
<protein>
    <submittedName>
        <fullName evidence="3">Putative nucleotide-binding protein</fullName>
    </submittedName>
</protein>
<name>A0A8I2C4T3_BRAEL</name>
<evidence type="ECO:0000313" key="4">
    <source>
        <dbReference type="Proteomes" id="UP000673383"/>
    </source>
</evidence>
<dbReference type="Proteomes" id="UP000673383">
    <property type="component" value="Unassembled WGS sequence"/>
</dbReference>
<sequence>MARINQDLIERLARDMKITARAVYPHIVRVANETMLDRPHAALLLAATRGININKYSDADERAEIRGHMGGGRRRDPDDAPRPAPAAPAARRPAKKSKRPTRGKTIFVVHGRDLALRDSMFAFLRAIGLEPLEWEQALRRARRGANAYVGDIIEEVMDRAQAVLVMFSPDDLVQLQPQFVSRHEKSTEGKPQGQARPNVLFEAGLAMGRHAEKTLLVEIGSVKHFSDIGGRHMLRFNGSPASRHNLVGRLQMLRCDLDVDGRQDWLQVGDFAPTTGKPVKKRAPR</sequence>
<gene>
    <name evidence="3" type="ORF">JOH49_004061</name>
</gene>
<feature type="compositionally biased region" description="Basic and acidic residues" evidence="1">
    <location>
        <begin position="62"/>
        <end position="81"/>
    </location>
</feature>
<dbReference type="AlphaFoldDB" id="A0A8I2C4T3"/>
<feature type="compositionally biased region" description="Basic residues" evidence="1">
    <location>
        <begin position="92"/>
        <end position="102"/>
    </location>
</feature>
<reference evidence="3" key="1">
    <citation type="submission" date="2021-02" db="EMBL/GenBank/DDBJ databases">
        <title>Genomic Encyclopedia of Type Strains, Phase IV (KMG-V): Genome sequencing to study the core and pangenomes of soil and plant-associated prokaryotes.</title>
        <authorList>
            <person name="Whitman W."/>
        </authorList>
    </citation>
    <scope>NUCLEOTIDE SEQUENCE</scope>
    <source>
        <strain evidence="3">USDA 406</strain>
    </source>
</reference>
<dbReference type="GO" id="GO:0050135">
    <property type="term" value="F:NADP+ nucleosidase activity"/>
    <property type="evidence" value="ECO:0007669"/>
    <property type="project" value="InterPro"/>
</dbReference>
<evidence type="ECO:0000313" key="3">
    <source>
        <dbReference type="EMBL" id="MBP1294308.1"/>
    </source>
</evidence>
<dbReference type="EMBL" id="JAFICZ010000001">
    <property type="protein sequence ID" value="MBP1294308.1"/>
    <property type="molecule type" value="Genomic_DNA"/>
</dbReference>
<accession>A0A8I2C4T3</accession>
<feature type="domain" description="CD-NTase-associated protein 12/Pycsar effector protein TIR" evidence="2">
    <location>
        <begin position="106"/>
        <end position="237"/>
    </location>
</feature>
<comment type="caution">
    <text evidence="3">The sequence shown here is derived from an EMBL/GenBank/DDBJ whole genome shotgun (WGS) entry which is preliminary data.</text>
</comment>
<organism evidence="3 4">
    <name type="scientific">Bradyrhizobium elkanii</name>
    <dbReference type="NCBI Taxonomy" id="29448"/>
    <lineage>
        <taxon>Bacteria</taxon>
        <taxon>Pseudomonadati</taxon>
        <taxon>Pseudomonadota</taxon>
        <taxon>Alphaproteobacteria</taxon>
        <taxon>Hyphomicrobiales</taxon>
        <taxon>Nitrobacteraceae</taxon>
        <taxon>Bradyrhizobium</taxon>
    </lineage>
</organism>
<proteinExistence type="predicted"/>
<evidence type="ECO:0000256" key="1">
    <source>
        <dbReference type="SAM" id="MobiDB-lite"/>
    </source>
</evidence>
<dbReference type="RefSeq" id="WP_209944340.1">
    <property type="nucleotide sequence ID" value="NZ_JAFICZ010000001.1"/>
</dbReference>
<dbReference type="InterPro" id="IPR019302">
    <property type="entry name" value="CAP12/PCTIR_TIR_dom"/>
</dbReference>
<dbReference type="Pfam" id="PF10137">
    <property type="entry name" value="CAP12-PCTIR_TIR"/>
    <property type="match status" value="1"/>
</dbReference>